<sequence>MEPNLDPAPLDNSSLTPNSISRDYVDHQLSTLPHLPGEVQSAPTLLLAPLISTPHKRKAALTGLHQPIKGNVSAGKRRRANAVTTLIKQELAGAQHTCLDFVERFLFPGSPDTPTTVCAEEILTAIITTTIALGVWCNKSNPKHLYVCYPPTYANNGYPEWFCQFANAIQQHTSPSLTGSSSTCPPTKAKLEWCVVKDKPLRGTHNNDIRPDFVLTCGEVDGEVPLEWRTVLVVGEHKSTGSKINKTFTQLASYAEQVFIAQPFRVFVLGVLTSNVGPKLRFWRFDRSGAISSVPLDYSTSDLDLLTVVRALVSISLMNAQSMGFHVDSISWGDEHAYPLDQKSDISIKMFKPILENSLVTVDPSLKLAVLLKELVFLAPGIVTRGTRIWTGALSSGEAIVIKYSWSNTKRALEGDLYQLASEKRVIGVATILCCTTYENVLTHLHAGGSPAADSNFRQPQAYKIHMQRQNRVLSRLVLSPTGRPLLDSRLSPLQVAEGLLAGLIGHASLFFQGGILHRDISPNNIIVIDDSLPQLTLVSSPVPTTSDPFAWIWPRDTPLRGCLIDLDYAIEASAQPSGALDRTGTYPFIAVQVLRGRERHRYRHDLESFLYVLIWVCCYPVVAGSANVISPIWPASDPLSKWRDGDELSVTSHKAACVIYDSMIFGLLLERFRPGFEHFRRVAKEMRKTLWRLPGRGNVYGLCEEGKPSERVGGQDQEGTEGGGKEYEDEDEEESLRLLPEEVRFGVSNKDGFQEVKKSLQWLVAILQD</sequence>
<dbReference type="Pfam" id="PF17667">
    <property type="entry name" value="Pkinase_fungal"/>
    <property type="match status" value="1"/>
</dbReference>
<protein>
    <recommendedName>
        <fullName evidence="2">Fungal-type protein kinase domain-containing protein</fullName>
    </recommendedName>
</protein>
<keyword evidence="4" id="KW-1185">Reference proteome</keyword>
<dbReference type="InterPro" id="IPR040976">
    <property type="entry name" value="Pkinase_fungal"/>
</dbReference>
<dbReference type="Proteomes" id="UP000267821">
    <property type="component" value="Unassembled WGS sequence"/>
</dbReference>
<gene>
    <name evidence="3" type="ORF">L211DRAFT_838374</name>
</gene>
<dbReference type="PANTHER" id="PTHR38248:SF2">
    <property type="entry name" value="FUNK1 11"/>
    <property type="match status" value="1"/>
</dbReference>
<organism evidence="3 4">
    <name type="scientific">Terfezia boudieri ATCC MYA-4762</name>
    <dbReference type="NCBI Taxonomy" id="1051890"/>
    <lineage>
        <taxon>Eukaryota</taxon>
        <taxon>Fungi</taxon>
        <taxon>Dikarya</taxon>
        <taxon>Ascomycota</taxon>
        <taxon>Pezizomycotina</taxon>
        <taxon>Pezizomycetes</taxon>
        <taxon>Pezizales</taxon>
        <taxon>Pezizaceae</taxon>
        <taxon>Terfezia</taxon>
    </lineage>
</organism>
<dbReference type="InterPro" id="IPR011009">
    <property type="entry name" value="Kinase-like_dom_sf"/>
</dbReference>
<feature type="region of interest" description="Disordered" evidence="1">
    <location>
        <begin position="705"/>
        <end position="736"/>
    </location>
</feature>
<dbReference type="AlphaFoldDB" id="A0A3N4LTG8"/>
<dbReference type="SUPFAM" id="SSF56112">
    <property type="entry name" value="Protein kinase-like (PK-like)"/>
    <property type="match status" value="1"/>
</dbReference>
<evidence type="ECO:0000313" key="4">
    <source>
        <dbReference type="Proteomes" id="UP000267821"/>
    </source>
</evidence>
<evidence type="ECO:0000313" key="3">
    <source>
        <dbReference type="EMBL" id="RPB23921.1"/>
    </source>
</evidence>
<dbReference type="InParanoid" id="A0A3N4LTG8"/>
<accession>A0A3N4LTG8</accession>
<proteinExistence type="predicted"/>
<dbReference type="EMBL" id="ML121544">
    <property type="protein sequence ID" value="RPB23921.1"/>
    <property type="molecule type" value="Genomic_DNA"/>
</dbReference>
<evidence type="ECO:0000259" key="2">
    <source>
        <dbReference type="Pfam" id="PF17667"/>
    </source>
</evidence>
<dbReference type="Gene3D" id="1.10.510.10">
    <property type="entry name" value="Transferase(Phosphotransferase) domain 1"/>
    <property type="match status" value="1"/>
</dbReference>
<evidence type="ECO:0000256" key="1">
    <source>
        <dbReference type="SAM" id="MobiDB-lite"/>
    </source>
</evidence>
<dbReference type="STRING" id="1051890.A0A3N4LTG8"/>
<reference evidence="3 4" key="1">
    <citation type="journal article" date="2018" name="Nat. Ecol. Evol.">
        <title>Pezizomycetes genomes reveal the molecular basis of ectomycorrhizal truffle lifestyle.</title>
        <authorList>
            <person name="Murat C."/>
            <person name="Payen T."/>
            <person name="Noel B."/>
            <person name="Kuo A."/>
            <person name="Morin E."/>
            <person name="Chen J."/>
            <person name="Kohler A."/>
            <person name="Krizsan K."/>
            <person name="Balestrini R."/>
            <person name="Da Silva C."/>
            <person name="Montanini B."/>
            <person name="Hainaut M."/>
            <person name="Levati E."/>
            <person name="Barry K.W."/>
            <person name="Belfiori B."/>
            <person name="Cichocki N."/>
            <person name="Clum A."/>
            <person name="Dockter R.B."/>
            <person name="Fauchery L."/>
            <person name="Guy J."/>
            <person name="Iotti M."/>
            <person name="Le Tacon F."/>
            <person name="Lindquist E.A."/>
            <person name="Lipzen A."/>
            <person name="Malagnac F."/>
            <person name="Mello A."/>
            <person name="Molinier V."/>
            <person name="Miyauchi S."/>
            <person name="Poulain J."/>
            <person name="Riccioni C."/>
            <person name="Rubini A."/>
            <person name="Sitrit Y."/>
            <person name="Splivallo R."/>
            <person name="Traeger S."/>
            <person name="Wang M."/>
            <person name="Zifcakova L."/>
            <person name="Wipf D."/>
            <person name="Zambonelli A."/>
            <person name="Paolocci F."/>
            <person name="Nowrousian M."/>
            <person name="Ottonello S."/>
            <person name="Baldrian P."/>
            <person name="Spatafora J.W."/>
            <person name="Henrissat B."/>
            <person name="Nagy L.G."/>
            <person name="Aury J.M."/>
            <person name="Wincker P."/>
            <person name="Grigoriev I.V."/>
            <person name="Bonfante P."/>
            <person name="Martin F.M."/>
        </authorList>
    </citation>
    <scope>NUCLEOTIDE SEQUENCE [LARGE SCALE GENOMIC DNA]</scope>
    <source>
        <strain evidence="3 4">ATCC MYA-4762</strain>
    </source>
</reference>
<name>A0A3N4LTG8_9PEZI</name>
<dbReference type="PANTHER" id="PTHR38248">
    <property type="entry name" value="FUNK1 6"/>
    <property type="match status" value="1"/>
</dbReference>
<dbReference type="OrthoDB" id="5584477at2759"/>
<feature type="domain" description="Fungal-type protein kinase" evidence="2">
    <location>
        <begin position="222"/>
        <end position="618"/>
    </location>
</feature>